<organism evidence="1 2">
    <name type="scientific">Halomonas stenophila</name>
    <dbReference type="NCBI Taxonomy" id="795312"/>
    <lineage>
        <taxon>Bacteria</taxon>
        <taxon>Pseudomonadati</taxon>
        <taxon>Pseudomonadota</taxon>
        <taxon>Gammaproteobacteria</taxon>
        <taxon>Oceanospirillales</taxon>
        <taxon>Halomonadaceae</taxon>
        <taxon>Halomonas</taxon>
    </lineage>
</organism>
<keyword evidence="2" id="KW-1185">Reference proteome</keyword>
<dbReference type="Proteomes" id="UP000518892">
    <property type="component" value="Unassembled WGS sequence"/>
</dbReference>
<evidence type="ECO:0008006" key="3">
    <source>
        <dbReference type="Google" id="ProtNLM"/>
    </source>
</evidence>
<accession>A0A7W5EX71</accession>
<gene>
    <name evidence="1" type="ORF">FHR97_003384</name>
</gene>
<dbReference type="RefSeq" id="WP_183384957.1">
    <property type="nucleotide sequence ID" value="NZ_JACHXR010000013.1"/>
</dbReference>
<dbReference type="EMBL" id="JACHXR010000013">
    <property type="protein sequence ID" value="MBB3232515.1"/>
    <property type="molecule type" value="Genomic_DNA"/>
</dbReference>
<reference evidence="1 2" key="1">
    <citation type="submission" date="2020-08" db="EMBL/GenBank/DDBJ databases">
        <title>Genomic Encyclopedia of Type Strains, Phase III (KMG-III): the genomes of soil and plant-associated and newly described type strains.</title>
        <authorList>
            <person name="Whitman W."/>
        </authorList>
    </citation>
    <scope>NUCLEOTIDE SEQUENCE [LARGE SCALE GENOMIC DNA]</scope>
    <source>
        <strain evidence="1 2">CECT 7744</strain>
    </source>
</reference>
<comment type="caution">
    <text evidence="1">The sequence shown here is derived from an EMBL/GenBank/DDBJ whole genome shotgun (WGS) entry which is preliminary data.</text>
</comment>
<proteinExistence type="predicted"/>
<sequence length="132" mass="14478">MPKPPTTITIAPSRLALLAHGLPVLGVVALLTHQAPPWVAVSAALVMGAVLWDVARCRPAGALRVTPRPSAPPGWAWRPRGTSDWRVAQLDCDYLGPWLVGLRLDGRRLWVWPDSSDAASRRTLRRWLVSLP</sequence>
<dbReference type="AlphaFoldDB" id="A0A7W5EX71"/>
<name>A0A7W5EX71_9GAMM</name>
<evidence type="ECO:0000313" key="2">
    <source>
        <dbReference type="Proteomes" id="UP000518892"/>
    </source>
</evidence>
<protein>
    <recommendedName>
        <fullName evidence="3">Toxin CptA</fullName>
    </recommendedName>
</protein>
<evidence type="ECO:0000313" key="1">
    <source>
        <dbReference type="EMBL" id="MBB3232515.1"/>
    </source>
</evidence>